<dbReference type="GO" id="GO:0102571">
    <property type="term" value="F:[protein]-3-O-(N-acetyl-D-glucosaminyl)-L-serine/L-threonine O-N-acetyl-alpha-D-glucosaminase activity"/>
    <property type="evidence" value="ECO:0007669"/>
    <property type="project" value="UniProtKB-EC"/>
</dbReference>
<dbReference type="EC" id="3.2.1.169" evidence="6"/>
<dbReference type="PROSITE" id="PS52009">
    <property type="entry name" value="GH84"/>
    <property type="match status" value="1"/>
</dbReference>
<comment type="similarity">
    <text evidence="3">Belongs to the glycosyl hydrolase 84 family.</text>
</comment>
<feature type="active site" description="Proton donor" evidence="3">
    <location>
        <position position="310"/>
    </location>
</feature>
<dbReference type="InterPro" id="IPR011496">
    <property type="entry name" value="O-GlcNAcase_cat"/>
</dbReference>
<dbReference type="GO" id="GO:0005975">
    <property type="term" value="P:carbohydrate metabolic process"/>
    <property type="evidence" value="ECO:0007669"/>
    <property type="project" value="UniProtKB-ARBA"/>
</dbReference>
<dbReference type="InterPro" id="IPR015882">
    <property type="entry name" value="HEX_bac_N"/>
</dbReference>
<dbReference type="PANTHER" id="PTHR13170:SF16">
    <property type="entry name" value="PROTEIN O-GLCNACASE"/>
    <property type="match status" value="1"/>
</dbReference>
<evidence type="ECO:0000313" key="6">
    <source>
        <dbReference type="EMBL" id="SUO94040.1"/>
    </source>
</evidence>
<dbReference type="Pfam" id="PF02838">
    <property type="entry name" value="Glyco_hydro_20b"/>
    <property type="match status" value="1"/>
</dbReference>
<dbReference type="PANTHER" id="PTHR13170">
    <property type="entry name" value="O-GLCNACASE"/>
    <property type="match status" value="1"/>
</dbReference>
<dbReference type="PROSITE" id="PS51257">
    <property type="entry name" value="PROKAR_LIPOPROTEIN"/>
    <property type="match status" value="1"/>
</dbReference>
<dbReference type="GO" id="GO:0015929">
    <property type="term" value="F:hexosaminidase activity"/>
    <property type="evidence" value="ECO:0007669"/>
    <property type="project" value="UniProtKB-ARBA"/>
</dbReference>
<dbReference type="EMBL" id="UHID01000001">
    <property type="protein sequence ID" value="SUO94040.1"/>
    <property type="molecule type" value="Genomic_DNA"/>
</dbReference>
<dbReference type="InterPro" id="IPR029018">
    <property type="entry name" value="Hex-like_dom2"/>
</dbReference>
<dbReference type="Gene3D" id="3.20.20.80">
    <property type="entry name" value="Glycosidases"/>
    <property type="match status" value="1"/>
</dbReference>
<feature type="chain" id="PRO_5016789457" evidence="4">
    <location>
        <begin position="38"/>
        <end position="661"/>
    </location>
</feature>
<proteinExistence type="inferred from homology"/>
<reference evidence="6 7" key="1">
    <citation type="submission" date="2018-06" db="EMBL/GenBank/DDBJ databases">
        <authorList>
            <consortium name="Pathogen Informatics"/>
            <person name="Doyle S."/>
        </authorList>
    </citation>
    <scope>NUCLEOTIDE SEQUENCE [LARGE SCALE GENOMIC DNA]</scope>
    <source>
        <strain evidence="6 7">NCTC7807</strain>
    </source>
</reference>
<gene>
    <name evidence="6" type="primary">nagJ</name>
    <name evidence="6" type="ORF">NCTC7807_00669</name>
</gene>
<dbReference type="RefSeq" id="WP_115067860.1">
    <property type="nucleotide sequence ID" value="NZ_UHID01000001.1"/>
</dbReference>
<dbReference type="GO" id="GO:1901135">
    <property type="term" value="P:carbohydrate derivative metabolic process"/>
    <property type="evidence" value="ECO:0007669"/>
    <property type="project" value="UniProtKB-ARBA"/>
</dbReference>
<dbReference type="InterPro" id="IPR051822">
    <property type="entry name" value="Glycosyl_Hydrolase_84"/>
</dbReference>
<keyword evidence="4" id="KW-0732">Signal</keyword>
<evidence type="ECO:0000259" key="5">
    <source>
        <dbReference type="PROSITE" id="PS52009"/>
    </source>
</evidence>
<dbReference type="Gene3D" id="1.20.58.460">
    <property type="entry name" value="Hyaluronidase post-catalytic domain-like"/>
    <property type="match status" value="1"/>
</dbReference>
<evidence type="ECO:0000256" key="4">
    <source>
        <dbReference type="SAM" id="SignalP"/>
    </source>
</evidence>
<dbReference type="Pfam" id="PF07555">
    <property type="entry name" value="NAGidase"/>
    <property type="match status" value="1"/>
</dbReference>
<dbReference type="SUPFAM" id="SSF51445">
    <property type="entry name" value="(Trans)glycosidases"/>
    <property type="match status" value="1"/>
</dbReference>
<evidence type="ECO:0000256" key="3">
    <source>
        <dbReference type="PROSITE-ProRule" id="PRU01353"/>
    </source>
</evidence>
<evidence type="ECO:0000313" key="7">
    <source>
        <dbReference type="Proteomes" id="UP000254150"/>
    </source>
</evidence>
<sequence length="661" mass="70930">MPRRRHRSTSTCLLVATATAFSCLAPVAAARSSPAGAAEAADVRLPPVSPTPRSMERVGDDAAVTRRVTVVADEETDAAARDRLVRELKAHGAHRVDVVAPDAVPGPAAKSLTVRLGPAVRGDIARSLAGTSVPGQAEGYALRVAGGRSGGSVTLAGTDATGQFYAVQSLRQLFQRAGGAWRIAGAAVSDHPAMPLRGTVEGFYGTPWTHAERLDQMDFHGDVKANTYIYAPKDDPYHRDKWREPYPEDKAAELGELVERATANHVRFTFAVSPGASVCYSDPDHVEDLKAKLQALYDLGTRAFSVPLDDIDYTSWNCEADRAAYGEPGREAAARAQSDLLNDVQRTFIATHEGSHPLQTVPTEYGDLTDTAYKQTLRTRLDGEVEVMWTGTDVVPPEITNDQAEAASALFGRKVFVWDNYPVNDFGNTSGRLLLAPYDKREAGLSGHLAGIVANPMNQPYASKAAVFGAAAFTWNDTAYDAEATWRQAMAYLAGGDRRATGALLVLGDLEHLAPTFGDTPWQPQAPELARRTAAFWRTWDAGEEAGAVRALRPYAKAIAEAPATIRGGAVEPGFVTDAAPWLDATALWGEAAVAMTGALDAWQSGDQDEARRLVRESEGYQEQARAVRVDPPRNSWGAVRPKVGDGVLDAFLAEAADRLA</sequence>
<feature type="signal peptide" evidence="4">
    <location>
        <begin position="1"/>
        <end position="37"/>
    </location>
</feature>
<keyword evidence="2 3" id="KW-0326">Glycosidase</keyword>
<organism evidence="6 7">
    <name type="scientific">Streptomyces griseus</name>
    <dbReference type="NCBI Taxonomy" id="1911"/>
    <lineage>
        <taxon>Bacteria</taxon>
        <taxon>Bacillati</taxon>
        <taxon>Actinomycetota</taxon>
        <taxon>Actinomycetes</taxon>
        <taxon>Kitasatosporales</taxon>
        <taxon>Streptomycetaceae</taxon>
        <taxon>Streptomyces</taxon>
    </lineage>
</organism>
<evidence type="ECO:0000256" key="1">
    <source>
        <dbReference type="ARBA" id="ARBA00022801"/>
    </source>
</evidence>
<keyword evidence="1 3" id="KW-0378">Hydrolase</keyword>
<feature type="domain" description="GH84" evidence="5">
    <location>
        <begin position="195"/>
        <end position="478"/>
    </location>
</feature>
<dbReference type="Proteomes" id="UP000254150">
    <property type="component" value="Unassembled WGS sequence"/>
</dbReference>
<dbReference type="SUPFAM" id="SSF55545">
    <property type="entry name" value="beta-N-acetylhexosaminidase-like domain"/>
    <property type="match status" value="1"/>
</dbReference>
<accession>A0A380MN39</accession>
<dbReference type="Gene3D" id="3.30.379.10">
    <property type="entry name" value="Chitobiase/beta-hexosaminidase domain 2-like"/>
    <property type="match status" value="1"/>
</dbReference>
<dbReference type="AlphaFoldDB" id="A0A380MN39"/>
<protein>
    <submittedName>
        <fullName evidence="6">O-GlcNAcase nagJ</fullName>
        <ecNumber evidence="6">3.2.1.169</ecNumber>
    </submittedName>
</protein>
<dbReference type="SUPFAM" id="SSF140657">
    <property type="entry name" value="Hyaluronidase post-catalytic domain-like"/>
    <property type="match status" value="1"/>
</dbReference>
<dbReference type="InterPro" id="IPR017853">
    <property type="entry name" value="GH"/>
</dbReference>
<name>A0A380MN39_STRGR</name>
<evidence type="ECO:0000256" key="2">
    <source>
        <dbReference type="ARBA" id="ARBA00023295"/>
    </source>
</evidence>